<accession>A0A0B6XST6</accession>
<name>A0A0B6XST6_9EUPU</name>
<dbReference type="AlphaFoldDB" id="A0A0B6XST6"/>
<feature type="non-terminal residue" evidence="2">
    <location>
        <position position="76"/>
    </location>
</feature>
<evidence type="ECO:0000313" key="2">
    <source>
        <dbReference type="EMBL" id="CEK46918.1"/>
    </source>
</evidence>
<gene>
    <name evidence="2" type="primary">ORF127</name>
</gene>
<feature type="coiled-coil region" evidence="1">
    <location>
        <begin position="8"/>
        <end position="42"/>
    </location>
</feature>
<evidence type="ECO:0000256" key="1">
    <source>
        <dbReference type="SAM" id="Coils"/>
    </source>
</evidence>
<dbReference type="EMBL" id="HACG01000053">
    <property type="protein sequence ID" value="CEK46918.1"/>
    <property type="molecule type" value="Transcribed_RNA"/>
</dbReference>
<reference evidence="2" key="1">
    <citation type="submission" date="2014-12" db="EMBL/GenBank/DDBJ databases">
        <title>Insight into the proteome of Arion vulgaris.</title>
        <authorList>
            <person name="Aradska J."/>
            <person name="Bulat T."/>
            <person name="Smidak R."/>
            <person name="Sarate P."/>
            <person name="Gangsoo J."/>
            <person name="Sialana F."/>
            <person name="Bilban M."/>
            <person name="Lubec G."/>
        </authorList>
    </citation>
    <scope>NUCLEOTIDE SEQUENCE</scope>
    <source>
        <tissue evidence="2">Skin</tissue>
    </source>
</reference>
<proteinExistence type="predicted"/>
<feature type="non-terminal residue" evidence="2">
    <location>
        <position position="1"/>
    </location>
</feature>
<keyword evidence="1" id="KW-0175">Coiled coil</keyword>
<protein>
    <submittedName>
        <fullName evidence="2">Uncharacterized protein</fullName>
    </submittedName>
</protein>
<organism evidence="2">
    <name type="scientific">Arion vulgaris</name>
    <dbReference type="NCBI Taxonomy" id="1028688"/>
    <lineage>
        <taxon>Eukaryota</taxon>
        <taxon>Metazoa</taxon>
        <taxon>Spiralia</taxon>
        <taxon>Lophotrochozoa</taxon>
        <taxon>Mollusca</taxon>
        <taxon>Gastropoda</taxon>
        <taxon>Heterobranchia</taxon>
        <taxon>Euthyneura</taxon>
        <taxon>Panpulmonata</taxon>
        <taxon>Eupulmonata</taxon>
        <taxon>Stylommatophora</taxon>
        <taxon>Helicina</taxon>
        <taxon>Arionoidea</taxon>
        <taxon>Arionidae</taxon>
        <taxon>Arion</taxon>
    </lineage>
</organism>
<sequence>VPSGMDAANHAERSLSRAMEELDKLYQQNKKLEQLIMQLKKNETFPHGLRDNVTVEKLEFRLLRASNELSQIADST</sequence>